<dbReference type="SUPFAM" id="SSF56784">
    <property type="entry name" value="HAD-like"/>
    <property type="match status" value="1"/>
</dbReference>
<keyword evidence="6" id="KW-1185">Reference proteome</keyword>
<feature type="active site" description="Proton donor" evidence="4">
    <location>
        <position position="10"/>
    </location>
</feature>
<name>A0A2X4VUV5_LEDLE</name>
<protein>
    <recommendedName>
        <fullName evidence="3">Nucleotidase</fullName>
        <ecNumber evidence="3">3.1.3.-</ecNumber>
    </recommendedName>
</protein>
<dbReference type="InterPro" id="IPR023214">
    <property type="entry name" value="HAD_sf"/>
</dbReference>
<dbReference type="PANTHER" id="PTHR35134">
    <property type="entry name" value="NUCLEOTIDASE YQFW-RELATED"/>
    <property type="match status" value="1"/>
</dbReference>
<evidence type="ECO:0000256" key="3">
    <source>
        <dbReference type="PIRNR" id="PIRNR021362"/>
    </source>
</evidence>
<dbReference type="Proteomes" id="UP000249134">
    <property type="component" value="Chromosome 1"/>
</dbReference>
<keyword evidence="2 3" id="KW-0378">Hydrolase</keyword>
<reference evidence="5 6" key="1">
    <citation type="submission" date="2018-06" db="EMBL/GenBank/DDBJ databases">
        <authorList>
            <consortium name="Pathogen Informatics"/>
            <person name="Doyle S."/>
        </authorList>
    </citation>
    <scope>NUCLEOTIDE SEQUENCE [LARGE SCALE GENOMIC DNA]</scope>
    <source>
        <strain evidence="5 6">NCTC4824</strain>
    </source>
</reference>
<dbReference type="KEGG" id="blen:NCTC4824_01687"/>
<dbReference type="PIRSF" id="PIRSF021362">
    <property type="entry name" value="UCP021362_HAD"/>
    <property type="match status" value="1"/>
</dbReference>
<dbReference type="STRING" id="1348624.GCA_001591545_00768"/>
<dbReference type="EMBL" id="LS483476">
    <property type="protein sequence ID" value="SQI56027.1"/>
    <property type="molecule type" value="Genomic_DNA"/>
</dbReference>
<gene>
    <name evidence="5" type="ORF">NCTC4824_01687</name>
</gene>
<sequence>MQKRFGIDIDGTVTCPTSLVPHINKAFQLDITLEDLTEYEITECLNIPKDSFYEWFVTAEPEIYSQSPLAVGAKPVLSKWINEHDLYFISARANTLRDVTEAWFHTHAIDYHHIELIGSHDKVSTAKKHQIDLFFEDKHDNAVAISEELNIPVILFDTPYNRKPSPENVIRVYNWQEAENWVENWLNIENKQEA</sequence>
<dbReference type="InterPro" id="IPR036412">
    <property type="entry name" value="HAD-like_sf"/>
</dbReference>
<dbReference type="InterPro" id="IPR009206">
    <property type="entry name" value="Nucleotidase_putative"/>
</dbReference>
<organism evidence="5 6">
    <name type="scientific">Lederbergia lenta</name>
    <name type="common">Bacillus lentus</name>
    <dbReference type="NCBI Taxonomy" id="1467"/>
    <lineage>
        <taxon>Bacteria</taxon>
        <taxon>Bacillati</taxon>
        <taxon>Bacillota</taxon>
        <taxon>Bacilli</taxon>
        <taxon>Bacillales</taxon>
        <taxon>Bacillaceae</taxon>
        <taxon>Lederbergia</taxon>
    </lineage>
</organism>
<dbReference type="AlphaFoldDB" id="A0A2X4VUV5"/>
<dbReference type="EC" id="3.1.3.-" evidence="3"/>
<evidence type="ECO:0000256" key="2">
    <source>
        <dbReference type="ARBA" id="ARBA00022801"/>
    </source>
</evidence>
<dbReference type="RefSeq" id="WP_066137423.1">
    <property type="nucleotide sequence ID" value="NZ_CBCSGM010000001.1"/>
</dbReference>
<evidence type="ECO:0000256" key="4">
    <source>
        <dbReference type="PIRSR" id="PIRSR610708-1"/>
    </source>
</evidence>
<evidence type="ECO:0000313" key="6">
    <source>
        <dbReference type="Proteomes" id="UP000249134"/>
    </source>
</evidence>
<dbReference type="InterPro" id="IPR052419">
    <property type="entry name" value="5_3-deoxyribonucleotidase-like"/>
</dbReference>
<feature type="active site" description="Nucleophile" evidence="4">
    <location>
        <position position="8"/>
    </location>
</feature>
<evidence type="ECO:0000256" key="1">
    <source>
        <dbReference type="ARBA" id="ARBA00009589"/>
    </source>
</evidence>
<proteinExistence type="inferred from homology"/>
<dbReference type="Pfam" id="PF06941">
    <property type="entry name" value="NT5C"/>
    <property type="match status" value="1"/>
</dbReference>
<dbReference type="GO" id="GO:0009264">
    <property type="term" value="P:deoxyribonucleotide catabolic process"/>
    <property type="evidence" value="ECO:0007669"/>
    <property type="project" value="InterPro"/>
</dbReference>
<dbReference type="PANTHER" id="PTHR35134:SF2">
    <property type="entry name" value="NUCLEOTIDASE YQFW-RELATED"/>
    <property type="match status" value="1"/>
</dbReference>
<comment type="similarity">
    <text evidence="1 3">Belongs to the 5'(3')-deoxyribonucleotidase family.</text>
</comment>
<accession>A0A2X4VUV5</accession>
<dbReference type="GO" id="GO:0008253">
    <property type="term" value="F:5'-nucleotidase activity"/>
    <property type="evidence" value="ECO:0007669"/>
    <property type="project" value="InterPro"/>
</dbReference>
<dbReference type="Gene3D" id="3.40.50.1000">
    <property type="entry name" value="HAD superfamily/HAD-like"/>
    <property type="match status" value="1"/>
</dbReference>
<evidence type="ECO:0000313" key="5">
    <source>
        <dbReference type="EMBL" id="SQI56027.1"/>
    </source>
</evidence>
<dbReference type="InterPro" id="IPR010708">
    <property type="entry name" value="5'(3')-deoxyribonucleotidase"/>
</dbReference>